<proteinExistence type="predicted"/>
<dbReference type="EMBL" id="CP120630">
    <property type="protein sequence ID" value="WEW60450.1"/>
    <property type="molecule type" value="Genomic_DNA"/>
</dbReference>
<protein>
    <submittedName>
        <fullName evidence="3">Uncharacterized protein</fullName>
    </submittedName>
</protein>
<feature type="region of interest" description="Disordered" evidence="1">
    <location>
        <begin position="101"/>
        <end position="163"/>
    </location>
</feature>
<dbReference type="AlphaFoldDB" id="A0AAF0DKI8"/>
<evidence type="ECO:0000256" key="1">
    <source>
        <dbReference type="SAM" id="MobiDB-lite"/>
    </source>
</evidence>
<keyword evidence="4" id="KW-1185">Reference proteome</keyword>
<dbReference type="PANTHER" id="PTHR42029">
    <property type="entry name" value="AN04G07800"/>
    <property type="match status" value="1"/>
</dbReference>
<dbReference type="Proteomes" id="UP001219355">
    <property type="component" value="Chromosome 4"/>
</dbReference>
<feature type="transmembrane region" description="Helical" evidence="2">
    <location>
        <begin position="30"/>
        <end position="49"/>
    </location>
</feature>
<gene>
    <name evidence="3" type="ORF">PRK78_005936</name>
</gene>
<accession>A0AAF0DKI8</accession>
<evidence type="ECO:0000313" key="3">
    <source>
        <dbReference type="EMBL" id="WEW60450.1"/>
    </source>
</evidence>
<organism evidence="3 4">
    <name type="scientific">Emydomyces testavorans</name>
    <dbReference type="NCBI Taxonomy" id="2070801"/>
    <lineage>
        <taxon>Eukaryota</taxon>
        <taxon>Fungi</taxon>
        <taxon>Dikarya</taxon>
        <taxon>Ascomycota</taxon>
        <taxon>Pezizomycotina</taxon>
        <taxon>Eurotiomycetes</taxon>
        <taxon>Eurotiomycetidae</taxon>
        <taxon>Onygenales</taxon>
        <taxon>Nannizziopsiaceae</taxon>
        <taxon>Emydomyces</taxon>
    </lineage>
</organism>
<reference evidence="3" key="1">
    <citation type="submission" date="2023-03" db="EMBL/GenBank/DDBJ databases">
        <title>Emydomyces testavorans Genome Sequence.</title>
        <authorList>
            <person name="Hoyer L."/>
        </authorList>
    </citation>
    <scope>NUCLEOTIDE SEQUENCE</scope>
    <source>
        <strain evidence="3">16-2883</strain>
    </source>
</reference>
<dbReference type="PANTHER" id="PTHR42029:SF3">
    <property type="entry name" value="AN04G07800"/>
    <property type="match status" value="1"/>
</dbReference>
<keyword evidence="2" id="KW-1133">Transmembrane helix</keyword>
<sequence>MRGRFAFTTRDAGEQTGRPDHNPDGLALEAWAQGFMVGTLVFMAAITIANMRRRVLLHKLILAELSFVFKCLCDTVVLDDFKTALDRLRDYWLAKNGVETEERSGRQSTARPRGSQNSRSRIRRNSVGIVEPLELNGQQKGDETNCGSSGFSNEDHATPFGHV</sequence>
<feature type="region of interest" description="Disordered" evidence="1">
    <location>
        <begin position="1"/>
        <end position="23"/>
    </location>
</feature>
<feature type="compositionally biased region" description="Low complexity" evidence="1">
    <location>
        <begin position="113"/>
        <end position="130"/>
    </location>
</feature>
<evidence type="ECO:0000256" key="2">
    <source>
        <dbReference type="SAM" id="Phobius"/>
    </source>
</evidence>
<feature type="compositionally biased region" description="Basic and acidic residues" evidence="1">
    <location>
        <begin position="11"/>
        <end position="23"/>
    </location>
</feature>
<keyword evidence="2" id="KW-0472">Membrane</keyword>
<name>A0AAF0DKI8_9EURO</name>
<evidence type="ECO:0000313" key="4">
    <source>
        <dbReference type="Proteomes" id="UP001219355"/>
    </source>
</evidence>
<keyword evidence="2" id="KW-0812">Transmembrane</keyword>